<evidence type="ECO:0000313" key="4">
    <source>
        <dbReference type="Proteomes" id="UP000218323"/>
    </source>
</evidence>
<dbReference type="PRINTS" id="PR01438">
    <property type="entry name" value="UNVRSLSTRESS"/>
</dbReference>
<evidence type="ECO:0000313" key="3">
    <source>
        <dbReference type="EMBL" id="PCG12969.1"/>
    </source>
</evidence>
<dbReference type="RefSeq" id="WP_066708906.1">
    <property type="nucleotide sequence ID" value="NZ_NWVC01000017.1"/>
</dbReference>
<protein>
    <submittedName>
        <fullName evidence="3">Universal stress protein</fullName>
    </submittedName>
</protein>
<dbReference type="InterPro" id="IPR006015">
    <property type="entry name" value="Universal_stress_UspA"/>
</dbReference>
<evidence type="ECO:0000259" key="2">
    <source>
        <dbReference type="Pfam" id="PF00582"/>
    </source>
</evidence>
<name>A0A2A4I397_9SPHN</name>
<dbReference type="PANTHER" id="PTHR46268:SF15">
    <property type="entry name" value="UNIVERSAL STRESS PROTEIN HP_0031"/>
    <property type="match status" value="1"/>
</dbReference>
<keyword evidence="4" id="KW-1185">Reference proteome</keyword>
<dbReference type="EMBL" id="NWVC01000017">
    <property type="protein sequence ID" value="PCG12969.1"/>
    <property type="molecule type" value="Genomic_DNA"/>
</dbReference>
<dbReference type="CDD" id="cd00293">
    <property type="entry name" value="USP-like"/>
    <property type="match status" value="1"/>
</dbReference>
<dbReference type="AlphaFoldDB" id="A0A2A4I397"/>
<dbReference type="InterPro" id="IPR006016">
    <property type="entry name" value="UspA"/>
</dbReference>
<organism evidence="3 4">
    <name type="scientific">Sphingomonas adhaesiva</name>
    <dbReference type="NCBI Taxonomy" id="28212"/>
    <lineage>
        <taxon>Bacteria</taxon>
        <taxon>Pseudomonadati</taxon>
        <taxon>Pseudomonadota</taxon>
        <taxon>Alphaproteobacteria</taxon>
        <taxon>Sphingomonadales</taxon>
        <taxon>Sphingomonadaceae</taxon>
        <taxon>Sphingomonas</taxon>
    </lineage>
</organism>
<feature type="domain" description="UspA" evidence="2">
    <location>
        <begin position="177"/>
        <end position="265"/>
    </location>
</feature>
<sequence length="267" mass="28985">MKNVLLLVHADPGQEARFQAALDLTRALGGHLTCVDVFVPQVIADNYYMGSGSAWAMAEGHDAERRHGAQYRERLATEDVAWDWVDATGGLGGRIEDEAGLADVIVTSREADRLFEPNLQRVTEDVVLRRNQPVVAVPGDCTGIDWHGRALVAWDGSDPAMAALRGTTPMLALAADVELFEVDDRLAGPSAEEAARYLSRHGVPSTIERVHSLHRATAGLIEDRADATGAAYVVMGAYGHNRVRERFLGGVTHQMVRGSRHPLVLAH</sequence>
<dbReference type="SUPFAM" id="SSF52402">
    <property type="entry name" value="Adenine nucleotide alpha hydrolases-like"/>
    <property type="match status" value="2"/>
</dbReference>
<evidence type="ECO:0000256" key="1">
    <source>
        <dbReference type="ARBA" id="ARBA00008791"/>
    </source>
</evidence>
<comment type="similarity">
    <text evidence="1">Belongs to the universal stress protein A family.</text>
</comment>
<gene>
    <name evidence="3" type="ORF">COA07_17045</name>
</gene>
<dbReference type="Gene3D" id="3.40.50.12370">
    <property type="match status" value="1"/>
</dbReference>
<dbReference type="Proteomes" id="UP000218323">
    <property type="component" value="Unassembled WGS sequence"/>
</dbReference>
<dbReference type="PANTHER" id="PTHR46268">
    <property type="entry name" value="STRESS RESPONSE PROTEIN NHAX"/>
    <property type="match status" value="1"/>
</dbReference>
<reference evidence="3 4" key="1">
    <citation type="submission" date="2017-09" db="EMBL/GenBank/DDBJ databases">
        <title>Sphingomonas adhaesiva DSM 7418, whole genome shotgun sequence.</title>
        <authorList>
            <person name="Feng G."/>
            <person name="Zhu H."/>
        </authorList>
    </citation>
    <scope>NUCLEOTIDE SEQUENCE [LARGE SCALE GENOMIC DNA]</scope>
    <source>
        <strain evidence="3 4">DSM 7418</strain>
    </source>
</reference>
<accession>A0A2A4I397</accession>
<proteinExistence type="inferred from homology"/>
<comment type="caution">
    <text evidence="3">The sequence shown here is derived from an EMBL/GenBank/DDBJ whole genome shotgun (WGS) entry which is preliminary data.</text>
</comment>
<dbReference type="Pfam" id="PF00582">
    <property type="entry name" value="Usp"/>
    <property type="match status" value="1"/>
</dbReference>